<evidence type="ECO:0000256" key="2">
    <source>
        <dbReference type="ARBA" id="ARBA00022723"/>
    </source>
</evidence>
<proteinExistence type="predicted"/>
<name>A0A5N6YD90_9EURO</name>
<keyword evidence="5" id="KW-0539">Nucleus</keyword>
<organism evidence="6">
    <name type="scientific">Aspergillus arachidicola</name>
    <dbReference type="NCBI Taxonomy" id="656916"/>
    <lineage>
        <taxon>Eukaryota</taxon>
        <taxon>Fungi</taxon>
        <taxon>Dikarya</taxon>
        <taxon>Ascomycota</taxon>
        <taxon>Pezizomycotina</taxon>
        <taxon>Eurotiomycetes</taxon>
        <taxon>Eurotiomycetidae</taxon>
        <taxon>Eurotiales</taxon>
        <taxon>Aspergillaceae</taxon>
        <taxon>Aspergillus</taxon>
        <taxon>Aspergillus subgen. Circumdati</taxon>
    </lineage>
</organism>
<evidence type="ECO:0008006" key="7">
    <source>
        <dbReference type="Google" id="ProtNLM"/>
    </source>
</evidence>
<evidence type="ECO:0000256" key="5">
    <source>
        <dbReference type="ARBA" id="ARBA00023242"/>
    </source>
</evidence>
<dbReference type="InterPro" id="IPR050815">
    <property type="entry name" value="TF_fung"/>
</dbReference>
<dbReference type="PANTHER" id="PTHR47338:SF20">
    <property type="entry name" value="ZN(II)2CYS6 TRANSCRIPTION FACTOR (EUROFUNG)"/>
    <property type="match status" value="1"/>
</dbReference>
<evidence type="ECO:0000256" key="4">
    <source>
        <dbReference type="ARBA" id="ARBA00023163"/>
    </source>
</evidence>
<keyword evidence="2" id="KW-0479">Metal-binding</keyword>
<accession>A0A5N6YD90</accession>
<reference evidence="6" key="1">
    <citation type="submission" date="2019-04" db="EMBL/GenBank/DDBJ databases">
        <title>Friends and foes A comparative genomics study of 23 Aspergillus species from section Flavi.</title>
        <authorList>
            <consortium name="DOE Joint Genome Institute"/>
            <person name="Kjaerbolling I."/>
            <person name="Vesth T."/>
            <person name="Frisvad J.C."/>
            <person name="Nybo J.L."/>
            <person name="Theobald S."/>
            <person name="Kildgaard S."/>
            <person name="Isbrandt T."/>
            <person name="Kuo A."/>
            <person name="Sato A."/>
            <person name="Lyhne E.K."/>
            <person name="Kogle M.E."/>
            <person name="Wiebenga A."/>
            <person name="Kun R.S."/>
            <person name="Lubbers R.J."/>
            <person name="Makela M.R."/>
            <person name="Barry K."/>
            <person name="Chovatia M."/>
            <person name="Clum A."/>
            <person name="Daum C."/>
            <person name="Haridas S."/>
            <person name="He G."/>
            <person name="LaButti K."/>
            <person name="Lipzen A."/>
            <person name="Mondo S."/>
            <person name="Riley R."/>
            <person name="Salamov A."/>
            <person name="Simmons B.A."/>
            <person name="Magnuson J.K."/>
            <person name="Henrissat B."/>
            <person name="Mortensen U.H."/>
            <person name="Larsen T.O."/>
            <person name="Devries R.P."/>
            <person name="Grigoriev I.V."/>
            <person name="Machida M."/>
            <person name="Baker S.E."/>
            <person name="Andersen M.R."/>
        </authorList>
    </citation>
    <scope>NUCLEOTIDE SEQUENCE</scope>
    <source>
        <strain evidence="6">CBS 117612</strain>
    </source>
</reference>
<dbReference type="GO" id="GO:0005634">
    <property type="term" value="C:nucleus"/>
    <property type="evidence" value="ECO:0007669"/>
    <property type="project" value="UniProtKB-SubCell"/>
</dbReference>
<dbReference type="PANTHER" id="PTHR47338">
    <property type="entry name" value="ZN(II)2CYS6 TRANSCRIPTION FACTOR (EUROFUNG)-RELATED"/>
    <property type="match status" value="1"/>
</dbReference>
<gene>
    <name evidence="6" type="ORF">BDV24DRAFT_161494</name>
</gene>
<dbReference type="GO" id="GO:0000981">
    <property type="term" value="F:DNA-binding transcription factor activity, RNA polymerase II-specific"/>
    <property type="evidence" value="ECO:0007669"/>
    <property type="project" value="InterPro"/>
</dbReference>
<evidence type="ECO:0000313" key="6">
    <source>
        <dbReference type="EMBL" id="KAE8343447.1"/>
    </source>
</evidence>
<dbReference type="OrthoDB" id="270167at2759"/>
<keyword evidence="4" id="KW-0804">Transcription</keyword>
<dbReference type="AlphaFoldDB" id="A0A5N6YD90"/>
<dbReference type="EMBL" id="ML737129">
    <property type="protein sequence ID" value="KAE8343447.1"/>
    <property type="molecule type" value="Genomic_DNA"/>
</dbReference>
<keyword evidence="3" id="KW-0805">Transcription regulation</keyword>
<evidence type="ECO:0000256" key="3">
    <source>
        <dbReference type="ARBA" id="ARBA00023015"/>
    </source>
</evidence>
<protein>
    <recommendedName>
        <fullName evidence="7">Transcription factor domain-containing protein</fullName>
    </recommendedName>
</protein>
<dbReference type="GO" id="GO:0046872">
    <property type="term" value="F:metal ion binding"/>
    <property type="evidence" value="ECO:0007669"/>
    <property type="project" value="UniProtKB-KW"/>
</dbReference>
<dbReference type="CDD" id="cd12148">
    <property type="entry name" value="fungal_TF_MHR"/>
    <property type="match status" value="1"/>
</dbReference>
<evidence type="ECO:0000256" key="1">
    <source>
        <dbReference type="ARBA" id="ARBA00004123"/>
    </source>
</evidence>
<dbReference type="Proteomes" id="UP000325558">
    <property type="component" value="Unassembled WGS sequence"/>
</dbReference>
<comment type="subcellular location">
    <subcellularLocation>
        <location evidence="1">Nucleus</location>
    </subcellularLocation>
</comment>
<sequence length="326" mass="37491">MLQAMILVAVYERGHGMYPAAYLTVGSCARYAVALWLDKTIVEWDNGLSEWASLEEQHRAWWAVIILKRSMNVDWPNRALCTPDPVEHYYLPVLDEDWNNGTYPNALPYTVSSPCAEKMGKFARLAQAAHFLSRVLRHVSDTEISRNFLREERNTLDRAIRSLLSLTVSEEELCGVVYCSPVAVLGRYEPFQTNRAVSTFDSHCFLFNALLMLQSFHRPIDEVPSHAEGEDRFLTAMERTAEVILPIAHRLRDNQSQFPSPLVMDWLYQSAVIFTGLEQENFPFYRDCVKCIWEALKSPTSLWPVGNSYLDLLETRKLANMQMRDS</sequence>